<keyword evidence="4" id="KW-0677">Repeat</keyword>
<gene>
    <name evidence="8" type="ORF">PCASD_10279</name>
</gene>
<evidence type="ECO:0000256" key="3">
    <source>
        <dbReference type="ARBA" id="ARBA00022490"/>
    </source>
</evidence>
<evidence type="ECO:0000313" key="9">
    <source>
        <dbReference type="Proteomes" id="UP000235392"/>
    </source>
</evidence>
<feature type="compositionally biased region" description="Polar residues" evidence="6">
    <location>
        <begin position="199"/>
        <end position="223"/>
    </location>
</feature>
<evidence type="ECO:0000256" key="6">
    <source>
        <dbReference type="SAM" id="MobiDB-lite"/>
    </source>
</evidence>
<feature type="domain" description="Tet-like 2OG-Fe(II) oxygenase" evidence="7">
    <location>
        <begin position="861"/>
        <end position="1019"/>
    </location>
</feature>
<accession>A0A2N5UIF8</accession>
<dbReference type="Pfam" id="PF20515">
    <property type="entry name" value="2OG-FeII_Oxy_6"/>
    <property type="match status" value="1"/>
</dbReference>
<keyword evidence="5" id="KW-0653">Protein transport</keyword>
<dbReference type="GO" id="GO:0005737">
    <property type="term" value="C:cytoplasm"/>
    <property type="evidence" value="ECO:0007669"/>
    <property type="project" value="UniProtKB-SubCell"/>
</dbReference>
<comment type="caution">
    <text evidence="8">The sequence shown here is derived from an EMBL/GenBank/DDBJ whole genome shotgun (WGS) entry which is preliminary data.</text>
</comment>
<dbReference type="GO" id="GO:0006606">
    <property type="term" value="P:protein import into nucleus"/>
    <property type="evidence" value="ECO:0007669"/>
    <property type="project" value="InterPro"/>
</dbReference>
<dbReference type="Gene3D" id="1.25.10.10">
    <property type="entry name" value="Leucine-rich Repeat Variant"/>
    <property type="match status" value="2"/>
</dbReference>
<keyword evidence="3" id="KW-0963">Cytoplasm</keyword>
<sequence length="1040" mass="115817">MTSSSHKFQTDHKYSESSILQPFLKRQRHLVQLINRLAHQSLCAHLSQPFIQTGGKGSLSDNLQAYVKALFLSASDRSPDVRKNVCSALVSLLSSNPDVLMPNLSQTVDFMLYATQELDETVALEACEFWLAFGEDLRLKNYLAGYLEKIVPVLLKGMIYSEEDLLILDNDKEDETVPDREQDIKPRFYGARDARSLDDSSCSSPVHNQSSNSNNPSEAQLNNDGAAAAATEDADEDGEIEEEGESDEDNLYAEWNLRKCSAAALDVIAVNFEKALLDYLLPILKEYLFQPKWQHKEAAILALGAIAEGCLNGMEPHLSTLVPLLLECLKDRKALVRSITCWTLGRYSSWIIAPGATSAEHKQTVFLPVMEGLLTCVLDKNKRVQEAGCSAFATLEEEAGEELEPYLLPILNSLVTAFRKYQHKNLLILYDALGTLADSVGASLAKPELLQVLMPSVIERWQKLLDEEQDLILLLECLSSVVVAIGPAFVPYAPAVFERCVRIVANNLEGYALCIKHPGEYEPPDNTFLIVALDLLSGLTQGLGTLAAQFYEANQNQRMGGYANTRSSGAAIDPQAQGMHAMASPDNNPNNHQALPPFLSLGTCLNIKFPKPSVRQSAFALVGDCAISCYHLLESYLPRFMPQIIRQINAEAPITLTSVCNNAVWAAGEIAIKAGKSHYTLSPDPFRSSLLSRLVPVLNSNWVARSLTENSAVAIGRLALACNLSGLSPMDHHHPCLTEIHEANQKQKWNEGKKLKVHAEDAKAFTSMFTSDVASMYRRYKPLDVYPVRIAKDKTPEAIRATHPTPEEFKAGEEMILDEKKFKLISHGRLVLYEIDPTDKKKKNFIAYIHFTQSDQLSELEKYEYNFVTEFLHKSKDFVRNFLSKKIFCGKMWTIGWRKSQESGELIGRYVDADGIVKYATRFLDNIIDGITSSDIIHNMFFSIADLAVESANKLLKSLNMPAFQDPNLKPSPSENNFASNLAFTQNEFSNRPHCDKDDSKTAFLLLCNTNRHTGTLSLGYLMQPDFDISPITINLLTPI</sequence>
<dbReference type="EMBL" id="PGCI01000141">
    <property type="protein sequence ID" value="PLW37525.1"/>
    <property type="molecule type" value="Genomic_DNA"/>
</dbReference>
<evidence type="ECO:0000256" key="1">
    <source>
        <dbReference type="ARBA" id="ARBA00004496"/>
    </source>
</evidence>
<evidence type="ECO:0000256" key="5">
    <source>
        <dbReference type="ARBA" id="ARBA00022927"/>
    </source>
</evidence>
<dbReference type="InterPro" id="IPR046798">
    <property type="entry name" value="2OG-FeII_Oxy_6"/>
</dbReference>
<organism evidence="8 9">
    <name type="scientific">Puccinia coronata f. sp. avenae</name>
    <dbReference type="NCBI Taxonomy" id="200324"/>
    <lineage>
        <taxon>Eukaryota</taxon>
        <taxon>Fungi</taxon>
        <taxon>Dikarya</taxon>
        <taxon>Basidiomycota</taxon>
        <taxon>Pucciniomycotina</taxon>
        <taxon>Pucciniomycetes</taxon>
        <taxon>Pucciniales</taxon>
        <taxon>Pucciniaceae</taxon>
        <taxon>Puccinia</taxon>
    </lineage>
</organism>
<dbReference type="InterPro" id="IPR040122">
    <property type="entry name" value="Importin_beta"/>
</dbReference>
<feature type="compositionally biased region" description="Acidic residues" evidence="6">
    <location>
        <begin position="232"/>
        <end position="248"/>
    </location>
</feature>
<dbReference type="InterPro" id="IPR011989">
    <property type="entry name" value="ARM-like"/>
</dbReference>
<dbReference type="AlphaFoldDB" id="A0A2N5UIF8"/>
<proteinExistence type="predicted"/>
<evidence type="ECO:0000256" key="2">
    <source>
        <dbReference type="ARBA" id="ARBA00022448"/>
    </source>
</evidence>
<dbReference type="PANTHER" id="PTHR10527">
    <property type="entry name" value="IMPORTIN BETA"/>
    <property type="match status" value="1"/>
</dbReference>
<name>A0A2N5UIF8_9BASI</name>
<keyword evidence="2" id="KW-0813">Transport</keyword>
<evidence type="ECO:0000313" key="8">
    <source>
        <dbReference type="EMBL" id="PLW37525.1"/>
    </source>
</evidence>
<evidence type="ECO:0000256" key="4">
    <source>
        <dbReference type="ARBA" id="ARBA00022737"/>
    </source>
</evidence>
<dbReference type="InterPro" id="IPR016024">
    <property type="entry name" value="ARM-type_fold"/>
</dbReference>
<evidence type="ECO:0000259" key="7">
    <source>
        <dbReference type="Pfam" id="PF20515"/>
    </source>
</evidence>
<feature type="region of interest" description="Disordered" evidence="6">
    <location>
        <begin position="195"/>
        <end position="248"/>
    </location>
</feature>
<dbReference type="Pfam" id="PF13513">
    <property type="entry name" value="HEAT_EZ"/>
    <property type="match status" value="1"/>
</dbReference>
<comment type="subcellular location">
    <subcellularLocation>
        <location evidence="1">Cytoplasm</location>
    </subcellularLocation>
</comment>
<dbReference type="SUPFAM" id="SSF48371">
    <property type="entry name" value="ARM repeat"/>
    <property type="match status" value="1"/>
</dbReference>
<protein>
    <recommendedName>
        <fullName evidence="7">Tet-like 2OG-Fe(II) oxygenase domain-containing protein</fullName>
    </recommendedName>
</protein>
<reference evidence="8 9" key="1">
    <citation type="submission" date="2017-11" db="EMBL/GenBank/DDBJ databases">
        <title>De novo assembly and phasing of dikaryotic genomes from two isolates of Puccinia coronata f. sp. avenae, the causal agent of oat crown rust.</title>
        <authorList>
            <person name="Miller M.E."/>
            <person name="Zhang Y."/>
            <person name="Omidvar V."/>
            <person name="Sperschneider J."/>
            <person name="Schwessinger B."/>
            <person name="Raley C."/>
            <person name="Palmer J.M."/>
            <person name="Garnica D."/>
            <person name="Upadhyaya N."/>
            <person name="Rathjen J."/>
            <person name="Taylor J.M."/>
            <person name="Park R.F."/>
            <person name="Dodds P.N."/>
            <person name="Hirsch C.D."/>
            <person name="Kianian S.F."/>
            <person name="Figueroa M."/>
        </authorList>
    </citation>
    <scope>NUCLEOTIDE SEQUENCE [LARGE SCALE GENOMIC DNA]</scope>
    <source>
        <strain evidence="8">12SD80</strain>
    </source>
</reference>
<dbReference type="Proteomes" id="UP000235392">
    <property type="component" value="Unassembled WGS sequence"/>
</dbReference>